<name>A0ACC3MC37_9PEZI</name>
<accession>A0ACC3MC37</accession>
<dbReference type="Proteomes" id="UP001281147">
    <property type="component" value="Unassembled WGS sequence"/>
</dbReference>
<keyword evidence="2" id="KW-1185">Reference proteome</keyword>
<protein>
    <submittedName>
        <fullName evidence="1">Uncharacterized protein</fullName>
    </submittedName>
</protein>
<evidence type="ECO:0000313" key="1">
    <source>
        <dbReference type="EMBL" id="KAK3683090.1"/>
    </source>
</evidence>
<evidence type="ECO:0000313" key="2">
    <source>
        <dbReference type="Proteomes" id="UP001281147"/>
    </source>
</evidence>
<dbReference type="EMBL" id="JAUTXU010000370">
    <property type="protein sequence ID" value="KAK3683090.1"/>
    <property type="molecule type" value="Genomic_DNA"/>
</dbReference>
<reference evidence="1" key="1">
    <citation type="submission" date="2023-07" db="EMBL/GenBank/DDBJ databases">
        <title>Black Yeasts Isolated from many extreme environments.</title>
        <authorList>
            <person name="Coleine C."/>
            <person name="Stajich J.E."/>
            <person name="Selbmann L."/>
        </authorList>
    </citation>
    <scope>NUCLEOTIDE SEQUENCE</scope>
    <source>
        <strain evidence="1">CCFEE 5714</strain>
    </source>
</reference>
<proteinExistence type="predicted"/>
<comment type="caution">
    <text evidence="1">The sequence shown here is derived from an EMBL/GenBank/DDBJ whole genome shotgun (WGS) entry which is preliminary data.</text>
</comment>
<sequence>MLVLNDDVLFLVCVATENIDIEHQRFHGHQHNPERPPAVLSLCMTCKRLRSVGAPLIYRKATVCRFGKCQLNIGGADMVAYTARQDHPHRIAEPRVVLSSIKACEPFKRYGKVFAVHLCDQLLLWDRSLSEFVSALKTTLSTFPGLEELRLYGREALSFDEVCDPDSFLPRLRTLTLSDELQTLALVFAATITSLQITRSFTGHVKFPTTIINKGTFKHLRSLKISSHQAGGNCTPELLKSLATHCPHLATLGTLSSARAGPPFITFLPFLARLPDLTVLAIDCFERLGTQDPPHTSDAWEQRREEQTVEVHEQKEEIVRTIAHGVFRHCRQLRTLWMLDQGRASCERHIESCVEDVKWVPAGRPDVFWWP</sequence>
<organism evidence="1 2">
    <name type="scientific">Vermiconidia calcicola</name>
    <dbReference type="NCBI Taxonomy" id="1690605"/>
    <lineage>
        <taxon>Eukaryota</taxon>
        <taxon>Fungi</taxon>
        <taxon>Dikarya</taxon>
        <taxon>Ascomycota</taxon>
        <taxon>Pezizomycotina</taxon>
        <taxon>Dothideomycetes</taxon>
        <taxon>Dothideomycetidae</taxon>
        <taxon>Mycosphaerellales</taxon>
        <taxon>Extremaceae</taxon>
        <taxon>Vermiconidia</taxon>
    </lineage>
</organism>
<gene>
    <name evidence="1" type="ORF">LTR37_020575</name>
</gene>